<organism evidence="2 3">
    <name type="scientific">Novosphingobium lindaniclasticum LE124</name>
    <dbReference type="NCBI Taxonomy" id="1096930"/>
    <lineage>
        <taxon>Bacteria</taxon>
        <taxon>Pseudomonadati</taxon>
        <taxon>Pseudomonadota</taxon>
        <taxon>Alphaproteobacteria</taxon>
        <taxon>Sphingomonadales</taxon>
        <taxon>Sphingomonadaceae</taxon>
        <taxon>Novosphingobium</taxon>
    </lineage>
</organism>
<dbReference type="RefSeq" id="WP_021232084.1">
    <property type="nucleotide sequence ID" value="NZ_ATHL01000001.1"/>
</dbReference>
<keyword evidence="3" id="KW-1185">Reference proteome</keyword>
<evidence type="ECO:0000256" key="1">
    <source>
        <dbReference type="SAM" id="MobiDB-lite"/>
    </source>
</evidence>
<gene>
    <name evidence="2" type="ORF">L284_00405</name>
</gene>
<name>T0I397_9SPHN</name>
<dbReference type="EMBL" id="ATHL01000001">
    <property type="protein sequence ID" value="EQB19782.1"/>
    <property type="molecule type" value="Genomic_DNA"/>
</dbReference>
<dbReference type="Proteomes" id="UP000015527">
    <property type="component" value="Unassembled WGS sequence"/>
</dbReference>
<reference evidence="2 3" key="1">
    <citation type="journal article" date="2013" name="Genome Announc.">
        <title>Genome Sequence of Novosphingobium lindaniclasticum LE124T, Isolated from a Hexachlorocyclohexane Dumpsite.</title>
        <authorList>
            <person name="Saxena A."/>
            <person name="Nayyar N."/>
            <person name="Sangwan N."/>
            <person name="Kumari R."/>
            <person name="Khurana J.P."/>
            <person name="Lal R."/>
        </authorList>
    </citation>
    <scope>NUCLEOTIDE SEQUENCE [LARGE SCALE GENOMIC DNA]</scope>
    <source>
        <strain evidence="2 3">LE124</strain>
    </source>
</reference>
<evidence type="ECO:0000313" key="2">
    <source>
        <dbReference type="EMBL" id="EQB19782.1"/>
    </source>
</evidence>
<dbReference type="AlphaFoldDB" id="T0I397"/>
<sequence>MFSLMSLYFAYRRDVVVAERHMPALAQAPAERAVTAETETASARELPLAA</sequence>
<feature type="region of interest" description="Disordered" evidence="1">
    <location>
        <begin position="29"/>
        <end position="50"/>
    </location>
</feature>
<comment type="caution">
    <text evidence="2">The sequence shown here is derived from an EMBL/GenBank/DDBJ whole genome shotgun (WGS) entry which is preliminary data.</text>
</comment>
<protein>
    <submittedName>
        <fullName evidence="2">Uncharacterized protein</fullName>
    </submittedName>
</protein>
<dbReference type="PATRIC" id="fig|1096930.3.peg.83"/>
<evidence type="ECO:0000313" key="3">
    <source>
        <dbReference type="Proteomes" id="UP000015527"/>
    </source>
</evidence>
<proteinExistence type="predicted"/>
<accession>T0I397</accession>